<gene>
    <name evidence="1" type="ORF">AVDCRST_MAG32-2660</name>
</gene>
<evidence type="ECO:0008006" key="2">
    <source>
        <dbReference type="Google" id="ProtNLM"/>
    </source>
</evidence>
<dbReference type="PANTHER" id="PTHR40630:SF1">
    <property type="entry name" value="DNA-BINDING PROTEIN"/>
    <property type="match status" value="1"/>
</dbReference>
<proteinExistence type="predicted"/>
<organism evidence="1">
    <name type="scientific">uncultured Nocardioides sp</name>
    <dbReference type="NCBI Taxonomy" id="198441"/>
    <lineage>
        <taxon>Bacteria</taxon>
        <taxon>Bacillati</taxon>
        <taxon>Actinomycetota</taxon>
        <taxon>Actinomycetes</taxon>
        <taxon>Propionibacteriales</taxon>
        <taxon>Nocardioidaceae</taxon>
        <taxon>Nocardioides</taxon>
        <taxon>environmental samples</taxon>
    </lineage>
</organism>
<dbReference type="EMBL" id="CADCUM010000105">
    <property type="protein sequence ID" value="CAA9396393.1"/>
    <property type="molecule type" value="Genomic_DNA"/>
</dbReference>
<accession>A0A6J4NRN4</accession>
<dbReference type="Pfam" id="PF11338">
    <property type="entry name" value="DUF3140"/>
    <property type="match status" value="1"/>
</dbReference>
<reference evidence="1" key="1">
    <citation type="submission" date="2020-02" db="EMBL/GenBank/DDBJ databases">
        <authorList>
            <person name="Meier V. D."/>
        </authorList>
    </citation>
    <scope>NUCLEOTIDE SEQUENCE</scope>
    <source>
        <strain evidence="1">AVDCRST_MAG32</strain>
    </source>
</reference>
<protein>
    <recommendedName>
        <fullName evidence="2">DUF3140 domain-containing protein</fullName>
    </recommendedName>
</protein>
<dbReference type="AlphaFoldDB" id="A0A6J4NRN4"/>
<evidence type="ECO:0000313" key="1">
    <source>
        <dbReference type="EMBL" id="CAA9396393.1"/>
    </source>
</evidence>
<name>A0A6J4NRN4_9ACTN</name>
<dbReference type="InterPro" id="IPR021487">
    <property type="entry name" value="DUF3140"/>
</dbReference>
<dbReference type="PANTHER" id="PTHR40630">
    <property type="entry name" value="POSSIBLE DNA-BINDING PROTEIN"/>
    <property type="match status" value="1"/>
</dbReference>
<sequence>MAESHVSDDLWQEFHTVVNMTSRELGEWLRTDVTQEDGQLVEPDAVLPEHELGNQVLAILGKRRTDLTPDDVDTMAVVVEQVRTLRGEELEPEADDDDVRHLLMSFGHDPLKPPEASGHERS</sequence>